<dbReference type="SUPFAM" id="SSF69336">
    <property type="entry name" value="Alpha subunit of glutamate synthase, C-terminal domain"/>
    <property type="match status" value="2"/>
</dbReference>
<keyword evidence="3" id="KW-0285">Flavoprotein</keyword>
<dbReference type="InterPro" id="IPR036485">
    <property type="entry name" value="Glu_synth_asu_C_sf"/>
</dbReference>
<dbReference type="RefSeq" id="WP_303699897.1">
    <property type="nucleotide sequence ID" value="NZ_VSIV01000005.1"/>
</dbReference>
<dbReference type="GO" id="GO:0051536">
    <property type="term" value="F:iron-sulfur cluster binding"/>
    <property type="evidence" value="ECO:0007669"/>
    <property type="project" value="UniProtKB-KW"/>
</dbReference>
<dbReference type="PANTHER" id="PTHR43819:SF1">
    <property type="entry name" value="ARCHAEAL-TYPE GLUTAMATE SYNTHASE [NADPH]"/>
    <property type="match status" value="1"/>
</dbReference>
<organism evidence="11 12">
    <name type="scientific">Flexistipes sinusarabici</name>
    <dbReference type="NCBI Taxonomy" id="2352"/>
    <lineage>
        <taxon>Bacteria</taxon>
        <taxon>Pseudomonadati</taxon>
        <taxon>Deferribacterota</taxon>
        <taxon>Deferribacteres</taxon>
        <taxon>Deferribacterales</taxon>
        <taxon>Flexistipitaceae</taxon>
        <taxon>Flexistipes</taxon>
    </lineage>
</organism>
<proteinExistence type="inferred from homology"/>
<dbReference type="Gene3D" id="2.160.20.60">
    <property type="entry name" value="Glutamate synthase, alpha subunit, C-terminal domain"/>
    <property type="match status" value="1"/>
</dbReference>
<feature type="domain" description="4Fe-4S ferredoxin-type" evidence="10">
    <location>
        <begin position="97"/>
        <end position="126"/>
    </location>
</feature>
<dbReference type="GO" id="GO:0016627">
    <property type="term" value="F:oxidoreductase activity, acting on the CH-CH group of donors"/>
    <property type="evidence" value="ECO:0007669"/>
    <property type="project" value="InterPro"/>
</dbReference>
<evidence type="ECO:0000256" key="9">
    <source>
        <dbReference type="ARBA" id="ARBA00048151"/>
    </source>
</evidence>
<evidence type="ECO:0000256" key="8">
    <source>
        <dbReference type="ARBA" id="ARBA00023014"/>
    </source>
</evidence>
<comment type="similarity">
    <text evidence="1">Belongs to the glutamate synthase family.</text>
</comment>
<dbReference type="InterPro" id="IPR013785">
    <property type="entry name" value="Aldolase_TIM"/>
</dbReference>
<keyword evidence="7" id="KW-0408">Iron</keyword>
<sequence>MYRFNSSEITVKRSIKYVEPDSTGIYAQGAKYWVKVTDDKEEPGRGCIHCATCVEACTHNLKNPDSETGVFNMETVYYDDNGKRVQPENDSINFIEKILWINPDECCNCKRCVKMCPQRSIKVTDNPDYNDMGVNLSNAEVINNCLSRADGKSTVSSAHLGKFSSKLSEDWLIDAAEILSPQRDHLHEYAGRMDNMYLGKRQARFHCKTPIFDVHMSYGSNSHEAFLSRIMACIKLGRPFFTGEGYIHPDMMPAAKHCILQFGSGGYGPWVELDKFAGISMKYGQDAKKGKGGRLQAKKNDIEIALLRCVEALRNLTAPNPQHLQYSIEELPMRVESLRALLGEDKLIGADVYGTAWNFQEIVVALAKAGFDYITVKAGDGSTGAAHLVDMQNRGLNVVYLTHIADLALRKEGLREQISVIAEGGVLDSFHAFLVLLAGADFVGMGMRTLHPLGCTLCRRCHTGQCAWGITSRPYGTRIDPGMGSDRIVKMIKSFVEDMEGLAAGLGMSSHTDVVGARRFRYHGSDPLLYETFGKGEAEKQIEEVAIKERYHKIFKTKEELRIQFEDFFKKSLENIEGDAITIDVGVDQVDSRSLNVLMKDATEKGVKKFILENVVGQRIIGTGVKADEITVKGLVGNHSFAFVRNVKINVVPTSVDGFKVPGNTQVGVANTSNPHEINIAGHVSDLFAAYAVSGTFRVAKSGGVRNLLLMKAGIPEEWNKIDLTKYKNYSDEKILEDLLLNYQERKARLRKMGWNKFIRSQEDKINDRKPPVAVFGVGIERGMGDYFMEYAQGGIGIVLNVVNMYNPIGYYICSGMTAGAAYIRGNVSDSQLGVGVKKIEYLTDSDKSMLRKEIEDFLDKFLNINIDNAYDSKLKEFADRYKSNPGIVLDEFCKIIPVSSGIRISRTSE</sequence>
<keyword evidence="4" id="KW-0288">FMN</keyword>
<evidence type="ECO:0000313" key="12">
    <source>
        <dbReference type="Proteomes" id="UP000323337"/>
    </source>
</evidence>
<protein>
    <recommendedName>
        <fullName evidence="2">glutamate synthase (NADPH)</fullName>
        <ecNumber evidence="2">1.4.1.13</ecNumber>
    </recommendedName>
</protein>
<evidence type="ECO:0000259" key="10">
    <source>
        <dbReference type="PROSITE" id="PS51379"/>
    </source>
</evidence>
<accession>A0A5D0MYG8</accession>
<feature type="domain" description="4Fe-4S ferredoxin-type" evidence="10">
    <location>
        <begin position="37"/>
        <end position="67"/>
    </location>
</feature>
<evidence type="ECO:0000256" key="7">
    <source>
        <dbReference type="ARBA" id="ARBA00023004"/>
    </source>
</evidence>
<keyword evidence="5" id="KW-0479">Metal-binding</keyword>
<dbReference type="InterPro" id="IPR002932">
    <property type="entry name" value="Glu_synthdom"/>
</dbReference>
<dbReference type="Proteomes" id="UP000323337">
    <property type="component" value="Unassembled WGS sequence"/>
</dbReference>
<comment type="caution">
    <text evidence="11">The sequence shown here is derived from an EMBL/GenBank/DDBJ whole genome shotgun (WGS) entry which is preliminary data.</text>
</comment>
<comment type="catalytic activity">
    <reaction evidence="9">
        <text>2 L-glutamate + NADP(+) = L-glutamine + 2-oxoglutarate + NADPH + H(+)</text>
        <dbReference type="Rhea" id="RHEA:15501"/>
        <dbReference type="ChEBI" id="CHEBI:15378"/>
        <dbReference type="ChEBI" id="CHEBI:16810"/>
        <dbReference type="ChEBI" id="CHEBI:29985"/>
        <dbReference type="ChEBI" id="CHEBI:57783"/>
        <dbReference type="ChEBI" id="CHEBI:58349"/>
        <dbReference type="ChEBI" id="CHEBI:58359"/>
        <dbReference type="EC" id="1.4.1.13"/>
    </reaction>
</comment>
<dbReference type="InterPro" id="IPR017900">
    <property type="entry name" value="4Fe4S_Fe_S_CS"/>
</dbReference>
<dbReference type="SUPFAM" id="SSF51395">
    <property type="entry name" value="FMN-linked oxidoreductases"/>
    <property type="match status" value="1"/>
</dbReference>
<dbReference type="GO" id="GO:0046872">
    <property type="term" value="F:metal ion binding"/>
    <property type="evidence" value="ECO:0007669"/>
    <property type="project" value="UniProtKB-KW"/>
</dbReference>
<dbReference type="InterPro" id="IPR017896">
    <property type="entry name" value="4Fe4S_Fe-S-bd"/>
</dbReference>
<dbReference type="GO" id="GO:0004355">
    <property type="term" value="F:glutamate synthase (NADPH) activity"/>
    <property type="evidence" value="ECO:0007669"/>
    <property type="project" value="UniProtKB-EC"/>
</dbReference>
<dbReference type="SUPFAM" id="SSF54862">
    <property type="entry name" value="4Fe-4S ferredoxins"/>
    <property type="match status" value="1"/>
</dbReference>
<evidence type="ECO:0000256" key="6">
    <source>
        <dbReference type="ARBA" id="ARBA00022801"/>
    </source>
</evidence>
<evidence type="ECO:0000313" key="11">
    <source>
        <dbReference type="EMBL" id="TYB36975.1"/>
    </source>
</evidence>
<dbReference type="PROSITE" id="PS51379">
    <property type="entry name" value="4FE4S_FER_2"/>
    <property type="match status" value="2"/>
</dbReference>
<dbReference type="PROSITE" id="PS00758">
    <property type="entry name" value="ARGE_DAPE_CPG2_1"/>
    <property type="match status" value="1"/>
</dbReference>
<dbReference type="PROSITE" id="PS00912">
    <property type="entry name" value="DHODEHASE_2"/>
    <property type="match status" value="1"/>
</dbReference>
<evidence type="ECO:0000256" key="4">
    <source>
        <dbReference type="ARBA" id="ARBA00022643"/>
    </source>
</evidence>
<dbReference type="PROSITE" id="PS00198">
    <property type="entry name" value="4FE4S_FER_1"/>
    <property type="match status" value="1"/>
</dbReference>
<name>A0A5D0MYG8_FLESI</name>
<dbReference type="InterPro" id="IPR001295">
    <property type="entry name" value="Dihydroorotate_DH_CS"/>
</dbReference>
<reference evidence="11 12" key="1">
    <citation type="submission" date="2019-08" db="EMBL/GenBank/DDBJ databases">
        <title>Genomic characterization of a novel candidate phylum (ARYD3) from a high temperature, high salinity tertiary oil reservoir in north central Oklahoma, USA.</title>
        <authorList>
            <person name="Youssef N.H."/>
            <person name="Yadav A."/>
            <person name="Elshahed M.S."/>
        </authorList>
    </citation>
    <scope>NUCLEOTIDE SEQUENCE [LARGE SCALE GENOMIC DNA]</scope>
    <source>
        <strain evidence="11">ARYD1</strain>
    </source>
</reference>
<dbReference type="AlphaFoldDB" id="A0A5D0MYG8"/>
<evidence type="ECO:0000256" key="2">
    <source>
        <dbReference type="ARBA" id="ARBA00012079"/>
    </source>
</evidence>
<evidence type="ECO:0000256" key="3">
    <source>
        <dbReference type="ARBA" id="ARBA00022630"/>
    </source>
</evidence>
<dbReference type="PANTHER" id="PTHR43819">
    <property type="entry name" value="ARCHAEAL-TYPE GLUTAMATE SYNTHASE [NADPH]"/>
    <property type="match status" value="1"/>
</dbReference>
<dbReference type="GO" id="GO:0006207">
    <property type="term" value="P:'de novo' pyrimidine nucleobase biosynthetic process"/>
    <property type="evidence" value="ECO:0007669"/>
    <property type="project" value="InterPro"/>
</dbReference>
<evidence type="ECO:0000256" key="1">
    <source>
        <dbReference type="ARBA" id="ARBA00009716"/>
    </source>
</evidence>
<evidence type="ECO:0000256" key="5">
    <source>
        <dbReference type="ARBA" id="ARBA00022723"/>
    </source>
</evidence>
<keyword evidence="6" id="KW-0378">Hydrolase</keyword>
<dbReference type="EMBL" id="VSIV01000005">
    <property type="protein sequence ID" value="TYB36975.1"/>
    <property type="molecule type" value="Genomic_DNA"/>
</dbReference>
<dbReference type="GO" id="GO:0006537">
    <property type="term" value="P:glutamate biosynthetic process"/>
    <property type="evidence" value="ECO:0007669"/>
    <property type="project" value="InterPro"/>
</dbReference>
<keyword evidence="8" id="KW-0411">Iron-sulfur</keyword>
<gene>
    <name evidence="11" type="ORF">FXF49_00215</name>
</gene>
<dbReference type="InterPro" id="IPR001261">
    <property type="entry name" value="ArgE/DapE_CS"/>
</dbReference>
<dbReference type="EC" id="1.4.1.13" evidence="2"/>
<dbReference type="Pfam" id="PF01645">
    <property type="entry name" value="Glu_synthase"/>
    <property type="match status" value="1"/>
</dbReference>
<dbReference type="Gene3D" id="3.20.20.70">
    <property type="entry name" value="Aldolase class I"/>
    <property type="match status" value="1"/>
</dbReference>
<dbReference type="Gene3D" id="3.30.70.20">
    <property type="match status" value="1"/>
</dbReference>